<dbReference type="InterPro" id="IPR036189">
    <property type="entry name" value="DCP2_BoxA_sf"/>
</dbReference>
<dbReference type="InterPro" id="IPR015797">
    <property type="entry name" value="NUDIX_hydrolase-like_dom_sf"/>
</dbReference>
<evidence type="ECO:0000256" key="3">
    <source>
        <dbReference type="ARBA" id="ARBA00005279"/>
    </source>
</evidence>
<feature type="region of interest" description="Disordered" evidence="9">
    <location>
        <begin position="557"/>
        <end position="827"/>
    </location>
</feature>
<feature type="compositionally biased region" description="Polar residues" evidence="9">
    <location>
        <begin position="643"/>
        <end position="652"/>
    </location>
</feature>
<evidence type="ECO:0000256" key="4">
    <source>
        <dbReference type="ARBA" id="ARBA00022490"/>
    </source>
</evidence>
<keyword evidence="6" id="KW-0378">Hydrolase</keyword>
<dbReference type="GO" id="GO:0003723">
    <property type="term" value="F:RNA binding"/>
    <property type="evidence" value="ECO:0007669"/>
    <property type="project" value="UniProtKB-KW"/>
</dbReference>
<dbReference type="AlphaFoldDB" id="A0AAD4CN78"/>
<keyword evidence="8" id="KW-0464">Manganese</keyword>
<sequence length="847" mass="93053">MSETKMRLEDWLDDLCARFIINLPREELEQVERICFQVEEAQWFYEDFIRPLDPALPSLPLRAFALRIFQHCPLMSSWSEYHHTTAFSEFLAYKTRVPVRGAILLNREMDEVVLVKGWKKGANWSFPRGKINKDEKDLDCAIREVYEETGYDVREAGLIENDADVQYIEMSLREQHMRLYVIRDVPKDTYFEPRTRKEISKIEWYKLSDLPTQKRNKNGLNPDAVAANKFYMVAPFLNPLRRWIAQQKRRNTKSSIVAGQTDPEMSMDETFTTPNPAPVEMTTPHSNLPEVATSQNATSHLKRLLNINNAAPVQTQLPFTQGAATADAEPSKSNALLDLLRSGASHGQSLKAPQPGFVPGLDYSTQHLPPNFPGFPPQAQFMGQPPDLEHFSQPPHLPISRAPPSTGFMNQAVPPPASGLDLLSMMRQGHPAAYGLLPTYPRPIPEQTYPEGHIPPKFPGPPPSQHHAPAPYQQTGDPQFSHPGHPSPSQGAVVPPASKLPPPKLNSHSLALLNVFKEEAMKTPKGDSVNLATQPGNVMVNRRKPSQHQDQLLNLLKGSPAASPTTPAELPGAAVSPSPRHILQRPRGDPAPAHQGNVPKSDAWTSATVSGPLNMPQFETSAKPLTKGSPGTSNRKSGRDRQGQGQRLSSPITILPRPQSAKKDQTSTQGVPPSSRAGPRPRVDNKSRTPEPAKPFQPQILRRPENLNNTLPMRPKDVHDPIQADQPAGSPVHELKPQSQANFDRRPSQTAAQKETLLSLFGKSAGSPGVSPTEQPNFQTSTSKPSATSSIVSPLSPLNLSSGPAPTSEPISISQDDTLTPGANRIASPDNKAFLLGFLQGVAKGNK</sequence>
<evidence type="ECO:0000256" key="7">
    <source>
        <dbReference type="ARBA" id="ARBA00022884"/>
    </source>
</evidence>
<dbReference type="InterPro" id="IPR020084">
    <property type="entry name" value="NUDIX_hydrolase_CS"/>
</dbReference>
<keyword evidence="5" id="KW-0479">Metal-binding</keyword>
<dbReference type="InterPro" id="IPR000086">
    <property type="entry name" value="NUDIX_hydrolase_dom"/>
</dbReference>
<comment type="caution">
    <text evidence="11">The sequence shown here is derived from an EMBL/GenBank/DDBJ whole genome shotgun (WGS) entry which is preliminary data.</text>
</comment>
<dbReference type="InterPro" id="IPR044099">
    <property type="entry name" value="Dcp2_NUDIX"/>
</dbReference>
<dbReference type="InterPro" id="IPR007722">
    <property type="entry name" value="DCP2_BoxA"/>
</dbReference>
<feature type="compositionally biased region" description="Polar residues" evidence="9">
    <location>
        <begin position="737"/>
        <end position="753"/>
    </location>
</feature>
<dbReference type="FunFam" id="1.10.10.1050:FF:000003">
    <property type="entry name" value="Decapping enzyme Dcp2, putative"/>
    <property type="match status" value="1"/>
</dbReference>
<evidence type="ECO:0000259" key="10">
    <source>
        <dbReference type="PROSITE" id="PS51462"/>
    </source>
</evidence>
<comment type="cofactor">
    <cofactor evidence="1">
        <name>Mn(2+)</name>
        <dbReference type="ChEBI" id="CHEBI:29035"/>
    </cofactor>
</comment>
<evidence type="ECO:0000256" key="1">
    <source>
        <dbReference type="ARBA" id="ARBA00001936"/>
    </source>
</evidence>
<dbReference type="GO" id="GO:0030145">
    <property type="term" value="F:manganese ion binding"/>
    <property type="evidence" value="ECO:0007669"/>
    <property type="project" value="InterPro"/>
</dbReference>
<feature type="region of interest" description="Disordered" evidence="9">
    <location>
        <begin position="437"/>
        <end position="506"/>
    </location>
</feature>
<dbReference type="SMART" id="SM01125">
    <property type="entry name" value="DCP2"/>
    <property type="match status" value="1"/>
</dbReference>
<feature type="region of interest" description="Disordered" evidence="9">
    <location>
        <begin position="249"/>
        <end position="268"/>
    </location>
</feature>
<evidence type="ECO:0000313" key="11">
    <source>
        <dbReference type="EMBL" id="KAF9889596.1"/>
    </source>
</evidence>
<keyword evidence="12" id="KW-1185">Reference proteome</keyword>
<dbReference type="PROSITE" id="PS51462">
    <property type="entry name" value="NUDIX"/>
    <property type="match status" value="1"/>
</dbReference>
<protein>
    <submittedName>
        <fullName evidence="11">mRNA-decapping enzyme subunit 2</fullName>
    </submittedName>
</protein>
<dbReference type="GO" id="GO:0140933">
    <property type="term" value="F:5'-(N(7)-methylguanosine 5'-triphospho)-[mRNA] hydrolase activity"/>
    <property type="evidence" value="ECO:0007669"/>
    <property type="project" value="InterPro"/>
</dbReference>
<dbReference type="EMBL" id="VCAU01000034">
    <property type="protein sequence ID" value="KAF9889596.1"/>
    <property type="molecule type" value="Genomic_DNA"/>
</dbReference>
<dbReference type="FunFam" id="3.90.79.10:FF:000003">
    <property type="entry name" value="M7GpppN-mRNA hydrolase isoform 2"/>
    <property type="match status" value="1"/>
</dbReference>
<dbReference type="Gene3D" id="1.10.10.1050">
    <property type="entry name" value="Dcp2, box A domain"/>
    <property type="match status" value="1"/>
</dbReference>
<comment type="subcellular location">
    <subcellularLocation>
        <location evidence="2">Cytoplasm</location>
    </subcellularLocation>
</comment>
<dbReference type="PANTHER" id="PTHR23114:SF17">
    <property type="entry name" value="M7GPPPN-MRNA HYDROLASE"/>
    <property type="match status" value="1"/>
</dbReference>
<evidence type="ECO:0000313" key="12">
    <source>
        <dbReference type="Proteomes" id="UP001194746"/>
    </source>
</evidence>
<dbReference type="GO" id="GO:0000290">
    <property type="term" value="P:deadenylation-dependent decapping of nuclear-transcribed mRNA"/>
    <property type="evidence" value="ECO:0007669"/>
    <property type="project" value="InterPro"/>
</dbReference>
<reference evidence="11" key="1">
    <citation type="journal article" date="2019" name="Beilstein J. Org. Chem.">
        <title>Nanangenines: drimane sesquiterpenoids as the dominant metabolite cohort of a novel Australian fungus, Aspergillus nanangensis.</title>
        <authorList>
            <person name="Lacey H.J."/>
            <person name="Gilchrist C.L.M."/>
            <person name="Crombie A."/>
            <person name="Kalaitzis J.A."/>
            <person name="Vuong D."/>
            <person name="Rutledge P.J."/>
            <person name="Turner P."/>
            <person name="Pitt J.I."/>
            <person name="Lacey E."/>
            <person name="Chooi Y.H."/>
            <person name="Piggott A.M."/>
        </authorList>
    </citation>
    <scope>NUCLEOTIDE SEQUENCE</scope>
    <source>
        <strain evidence="11">MST-FP2251</strain>
    </source>
</reference>
<feature type="domain" description="Nudix hydrolase" evidence="10">
    <location>
        <begin position="95"/>
        <end position="229"/>
    </location>
</feature>
<keyword evidence="4" id="KW-0963">Cytoplasm</keyword>
<keyword evidence="7" id="KW-0694">RNA-binding</keyword>
<evidence type="ECO:0000256" key="2">
    <source>
        <dbReference type="ARBA" id="ARBA00004496"/>
    </source>
</evidence>
<reference evidence="11" key="2">
    <citation type="submission" date="2020-02" db="EMBL/GenBank/DDBJ databases">
        <authorList>
            <person name="Gilchrist C.L.M."/>
            <person name="Chooi Y.-H."/>
        </authorList>
    </citation>
    <scope>NUCLEOTIDE SEQUENCE</scope>
    <source>
        <strain evidence="11">MST-FP2251</strain>
    </source>
</reference>
<dbReference type="Pfam" id="PF00293">
    <property type="entry name" value="NUDIX"/>
    <property type="match status" value="1"/>
</dbReference>
<feature type="compositionally biased region" description="Basic and acidic residues" evidence="9">
    <location>
        <begin position="681"/>
        <end position="691"/>
    </location>
</feature>
<dbReference type="Proteomes" id="UP001194746">
    <property type="component" value="Unassembled WGS sequence"/>
</dbReference>
<dbReference type="PANTHER" id="PTHR23114">
    <property type="entry name" value="M7GPPPN-MRNA HYDROLASE"/>
    <property type="match status" value="1"/>
</dbReference>
<feature type="compositionally biased region" description="Low complexity" evidence="9">
    <location>
        <begin position="789"/>
        <end position="806"/>
    </location>
</feature>
<comment type="similarity">
    <text evidence="3">Belongs to the Nudix hydrolase family. DCP2 subfamily.</text>
</comment>
<dbReference type="SUPFAM" id="SSF140586">
    <property type="entry name" value="Dcp2 domain-like"/>
    <property type="match status" value="1"/>
</dbReference>
<dbReference type="GO" id="GO:0000932">
    <property type="term" value="C:P-body"/>
    <property type="evidence" value="ECO:0007669"/>
    <property type="project" value="TreeGrafter"/>
</dbReference>
<dbReference type="Pfam" id="PF05026">
    <property type="entry name" value="DCP2"/>
    <property type="match status" value="1"/>
</dbReference>
<evidence type="ECO:0000256" key="5">
    <source>
        <dbReference type="ARBA" id="ARBA00022723"/>
    </source>
</evidence>
<dbReference type="PROSITE" id="PS00893">
    <property type="entry name" value="NUDIX_BOX"/>
    <property type="match status" value="1"/>
</dbReference>
<dbReference type="CDD" id="cd03672">
    <property type="entry name" value="NUDIX_Dcp2p_Nudt20"/>
    <property type="match status" value="1"/>
</dbReference>
<name>A0AAD4CN78_ASPNN</name>
<dbReference type="SUPFAM" id="SSF55811">
    <property type="entry name" value="Nudix"/>
    <property type="match status" value="1"/>
</dbReference>
<evidence type="ECO:0000256" key="6">
    <source>
        <dbReference type="ARBA" id="ARBA00022801"/>
    </source>
</evidence>
<dbReference type="Gene3D" id="3.90.79.10">
    <property type="entry name" value="Nucleoside Triphosphate Pyrophosphohydrolase"/>
    <property type="match status" value="1"/>
</dbReference>
<evidence type="ECO:0000256" key="9">
    <source>
        <dbReference type="SAM" id="MobiDB-lite"/>
    </source>
</evidence>
<gene>
    <name evidence="11" type="primary">DCP2_2</name>
    <name evidence="11" type="ORF">FE257_007104</name>
</gene>
<organism evidence="11 12">
    <name type="scientific">Aspergillus nanangensis</name>
    <dbReference type="NCBI Taxonomy" id="2582783"/>
    <lineage>
        <taxon>Eukaryota</taxon>
        <taxon>Fungi</taxon>
        <taxon>Dikarya</taxon>
        <taxon>Ascomycota</taxon>
        <taxon>Pezizomycotina</taxon>
        <taxon>Eurotiomycetes</taxon>
        <taxon>Eurotiomycetidae</taxon>
        <taxon>Eurotiales</taxon>
        <taxon>Aspergillaceae</taxon>
        <taxon>Aspergillus</taxon>
        <taxon>Aspergillus subgen. Circumdati</taxon>
    </lineage>
</organism>
<evidence type="ECO:0000256" key="8">
    <source>
        <dbReference type="ARBA" id="ARBA00023211"/>
    </source>
</evidence>
<feature type="compositionally biased region" description="Polar residues" evidence="9">
    <location>
        <begin position="809"/>
        <end position="818"/>
    </location>
</feature>
<feature type="compositionally biased region" description="Polar residues" evidence="9">
    <location>
        <begin position="770"/>
        <end position="788"/>
    </location>
</feature>
<dbReference type="GO" id="GO:0000184">
    <property type="term" value="P:nuclear-transcribed mRNA catabolic process, nonsense-mediated decay"/>
    <property type="evidence" value="ECO:0007669"/>
    <property type="project" value="InterPro"/>
</dbReference>
<accession>A0AAD4CN78</accession>
<proteinExistence type="inferred from homology"/>